<dbReference type="PANTHER" id="PTHR43155:SF2">
    <property type="entry name" value="CYCLIC DI-GMP PHOSPHODIESTERASE PA4108"/>
    <property type="match status" value="1"/>
</dbReference>
<name>X1RMR3_9ZZZZ</name>
<feature type="non-terminal residue" evidence="2">
    <location>
        <position position="1"/>
    </location>
</feature>
<protein>
    <recommendedName>
        <fullName evidence="1">HD-GYP domain-containing protein</fullName>
    </recommendedName>
</protein>
<sequence>VQIMQPIKQLRTVLDGIKYHHEWMNGNGYPERLKGNKIPLVARIITIGDAYDAMTSDRPYRKALSKKEAIRRLKKDSSTQFFPELVEVFIKCQKKEIP</sequence>
<dbReference type="SUPFAM" id="SSF109604">
    <property type="entry name" value="HD-domain/PDEase-like"/>
    <property type="match status" value="1"/>
</dbReference>
<feature type="domain" description="HD-GYP" evidence="1">
    <location>
        <begin position="1"/>
        <end position="98"/>
    </location>
</feature>
<organism evidence="2">
    <name type="scientific">marine sediment metagenome</name>
    <dbReference type="NCBI Taxonomy" id="412755"/>
    <lineage>
        <taxon>unclassified sequences</taxon>
        <taxon>metagenomes</taxon>
        <taxon>ecological metagenomes</taxon>
    </lineage>
</organism>
<accession>X1RMR3</accession>
<dbReference type="PANTHER" id="PTHR43155">
    <property type="entry name" value="CYCLIC DI-GMP PHOSPHODIESTERASE PA4108-RELATED"/>
    <property type="match status" value="1"/>
</dbReference>
<dbReference type="InterPro" id="IPR037522">
    <property type="entry name" value="HD_GYP_dom"/>
</dbReference>
<dbReference type="Pfam" id="PF13487">
    <property type="entry name" value="HD_5"/>
    <property type="match status" value="1"/>
</dbReference>
<dbReference type="CDD" id="cd00077">
    <property type="entry name" value="HDc"/>
    <property type="match status" value="1"/>
</dbReference>
<proteinExistence type="predicted"/>
<dbReference type="Gene3D" id="1.10.3210.10">
    <property type="entry name" value="Hypothetical protein af1432"/>
    <property type="match status" value="1"/>
</dbReference>
<comment type="caution">
    <text evidence="2">The sequence shown here is derived from an EMBL/GenBank/DDBJ whole genome shotgun (WGS) entry which is preliminary data.</text>
</comment>
<dbReference type="AlphaFoldDB" id="X1RMR3"/>
<dbReference type="PROSITE" id="PS51832">
    <property type="entry name" value="HD_GYP"/>
    <property type="match status" value="1"/>
</dbReference>
<dbReference type="InterPro" id="IPR003607">
    <property type="entry name" value="HD/PDEase_dom"/>
</dbReference>
<dbReference type="EMBL" id="BARW01013627">
    <property type="protein sequence ID" value="GAI81938.1"/>
    <property type="molecule type" value="Genomic_DNA"/>
</dbReference>
<gene>
    <name evidence="2" type="ORF">S12H4_24831</name>
</gene>
<evidence type="ECO:0000313" key="2">
    <source>
        <dbReference type="EMBL" id="GAI81938.1"/>
    </source>
</evidence>
<reference evidence="2" key="1">
    <citation type="journal article" date="2014" name="Front. Microbiol.">
        <title>High frequency of phylogenetically diverse reductive dehalogenase-homologous genes in deep subseafloor sedimentary metagenomes.</title>
        <authorList>
            <person name="Kawai M."/>
            <person name="Futagami T."/>
            <person name="Toyoda A."/>
            <person name="Takaki Y."/>
            <person name="Nishi S."/>
            <person name="Hori S."/>
            <person name="Arai W."/>
            <person name="Tsubouchi T."/>
            <person name="Morono Y."/>
            <person name="Uchiyama I."/>
            <person name="Ito T."/>
            <person name="Fujiyama A."/>
            <person name="Inagaki F."/>
            <person name="Takami H."/>
        </authorList>
    </citation>
    <scope>NUCLEOTIDE SEQUENCE</scope>
    <source>
        <strain evidence="2">Expedition CK06-06</strain>
    </source>
</reference>
<evidence type="ECO:0000259" key="1">
    <source>
        <dbReference type="PROSITE" id="PS51832"/>
    </source>
</evidence>